<gene>
    <name evidence="1" type="ORF">CGOC_LOCUS5401</name>
</gene>
<keyword evidence="2" id="KW-1185">Reference proteome</keyword>
<dbReference type="OrthoDB" id="5859054at2759"/>
<organism evidence="1 2">
    <name type="scientific">Cylicostephanus goldi</name>
    <name type="common">Nematode worm</name>
    <dbReference type="NCBI Taxonomy" id="71465"/>
    <lineage>
        <taxon>Eukaryota</taxon>
        <taxon>Metazoa</taxon>
        <taxon>Ecdysozoa</taxon>
        <taxon>Nematoda</taxon>
        <taxon>Chromadorea</taxon>
        <taxon>Rhabditida</taxon>
        <taxon>Rhabditina</taxon>
        <taxon>Rhabditomorpha</taxon>
        <taxon>Strongyloidea</taxon>
        <taxon>Strongylidae</taxon>
        <taxon>Cylicostephanus</taxon>
    </lineage>
</organism>
<dbReference type="EMBL" id="UYRV01016396">
    <property type="protein sequence ID" value="VDK61946.1"/>
    <property type="molecule type" value="Genomic_DNA"/>
</dbReference>
<dbReference type="AlphaFoldDB" id="A0A3P6RIU1"/>
<proteinExistence type="predicted"/>
<sequence length="192" mass="22134">MSEEAEEADLVMLKAHMRRVFEDTCHEFNLTDEFTSSHSDSTLKAKPSKYVNEYGLKFNTKKFENDLVALFLHNKLNAPFFSAFEKIAHTGQLMKKSNAFVLYEVPEYVLINGDEIFPVNFDSCKAMNGTYFLCMEKIRTYCDITTITSCDLYAMPTDKDFYFTRSYGSGMIVATNLSVRNLTSFTQFHKEN</sequence>
<name>A0A3P6RIU1_CYLGO</name>
<dbReference type="Proteomes" id="UP000271889">
    <property type="component" value="Unassembled WGS sequence"/>
</dbReference>
<reference evidence="1 2" key="1">
    <citation type="submission" date="2018-11" db="EMBL/GenBank/DDBJ databases">
        <authorList>
            <consortium name="Pathogen Informatics"/>
        </authorList>
    </citation>
    <scope>NUCLEOTIDE SEQUENCE [LARGE SCALE GENOMIC DNA]</scope>
</reference>
<evidence type="ECO:0000313" key="1">
    <source>
        <dbReference type="EMBL" id="VDK61946.1"/>
    </source>
</evidence>
<accession>A0A3P6RIU1</accession>
<protein>
    <submittedName>
        <fullName evidence="1">Uncharacterized protein</fullName>
    </submittedName>
</protein>
<evidence type="ECO:0000313" key="2">
    <source>
        <dbReference type="Proteomes" id="UP000271889"/>
    </source>
</evidence>